<keyword evidence="2" id="KW-1185">Reference proteome</keyword>
<reference evidence="2" key="1">
    <citation type="journal article" date="2019" name="Int. J. Syst. Evol. Microbiol.">
        <title>The Global Catalogue of Microorganisms (GCM) 10K type strain sequencing project: providing services to taxonomists for standard genome sequencing and annotation.</title>
        <authorList>
            <consortium name="The Broad Institute Genomics Platform"/>
            <consortium name="The Broad Institute Genome Sequencing Center for Infectious Disease"/>
            <person name="Wu L."/>
            <person name="Ma J."/>
        </authorList>
    </citation>
    <scope>NUCLEOTIDE SEQUENCE [LARGE SCALE GENOMIC DNA]</scope>
    <source>
        <strain evidence="2">JCM 16916</strain>
    </source>
</reference>
<evidence type="ECO:0008006" key="3">
    <source>
        <dbReference type="Google" id="ProtNLM"/>
    </source>
</evidence>
<gene>
    <name evidence="1" type="ORF">GCM10022229_20500</name>
</gene>
<evidence type="ECO:0000313" key="1">
    <source>
        <dbReference type="EMBL" id="GAA3926274.1"/>
    </source>
</evidence>
<evidence type="ECO:0000313" key="2">
    <source>
        <dbReference type="Proteomes" id="UP001501727"/>
    </source>
</evidence>
<organism evidence="1 2">
    <name type="scientific">Luteimonas lutimaris</name>
    <dbReference type="NCBI Taxonomy" id="698645"/>
    <lineage>
        <taxon>Bacteria</taxon>
        <taxon>Pseudomonadati</taxon>
        <taxon>Pseudomonadota</taxon>
        <taxon>Gammaproteobacteria</taxon>
        <taxon>Lysobacterales</taxon>
        <taxon>Lysobacteraceae</taxon>
        <taxon>Luteimonas</taxon>
    </lineage>
</organism>
<accession>A0ABP7MMB2</accession>
<comment type="caution">
    <text evidence="1">The sequence shown here is derived from an EMBL/GenBank/DDBJ whole genome shotgun (WGS) entry which is preliminary data.</text>
</comment>
<sequence>MQRMCERHGGESCNVSRGIWSTLKDGRAVVGGAAVLCASLVMAGPASAETVFQALAPSETGPAFISCRNPFQTIGIVRKPEATLVYQTSPAGMEWQHRLPPMQSEYPQWYVDPDGAAAVVALSPQAGRVFLVTGQDDPVVMTGAVGAVDFQGNRVLIETASGTQGEDAPSRVRVYRIDSGRLVGDTTFHAEFGDDFRRFSIRLSGDGSFYYYLDSTMRPTAIDAVSGREIEFDWPAREMPIDDMLLYSRDRGYAVAGNKLYALGQGHEWHEVAIPDGTYAQSLVESGDSAIQPVMFPLGGWGVLHSGSGRWLIKKGRGASAIHSRGSVLTVVGLTADSNVVDVYDFSGLKPRLLRSIASRDLVNRSTTCANEHGILNYTDGKFVWHRMP</sequence>
<dbReference type="EMBL" id="BAAAZU010000011">
    <property type="protein sequence ID" value="GAA3926274.1"/>
    <property type="molecule type" value="Genomic_DNA"/>
</dbReference>
<dbReference type="Proteomes" id="UP001501727">
    <property type="component" value="Unassembled WGS sequence"/>
</dbReference>
<name>A0ABP7MMB2_9GAMM</name>
<dbReference type="SUPFAM" id="SSF82171">
    <property type="entry name" value="DPP6 N-terminal domain-like"/>
    <property type="match status" value="1"/>
</dbReference>
<proteinExistence type="predicted"/>
<protein>
    <recommendedName>
        <fullName evidence="3">WD40 repeat domain-containing protein</fullName>
    </recommendedName>
</protein>